<sequence length="186" mass="21088">MWQLQKGLVDSWMDSFRVRNVLWQTRASRASKQNECVWCHLSLVVCRWHRVSEALRPFHLGVSCALEIWQSGLLGVWRGWPSAHSPVVVGLASGSRLESSSLENEIGHLSAKRYQASSVKQQISRGSRQSISQSASLRDRSRTWLWLLSGCQLHDNKTRRASGDGSTGQCKWLGWQQECISLEIGR</sequence>
<evidence type="ECO:0000313" key="1">
    <source>
        <dbReference type="EMBL" id="PSR75251.1"/>
    </source>
</evidence>
<keyword evidence="2" id="KW-1185">Reference proteome</keyword>
<dbReference type="InParanoid" id="A0A2T2ZSL7"/>
<reference evidence="1 2" key="1">
    <citation type="journal article" date="2018" name="Mycol. Prog.">
        <title>Coniella lustricola, a new species from submerged detritus.</title>
        <authorList>
            <person name="Raudabaugh D.B."/>
            <person name="Iturriaga T."/>
            <person name="Carver A."/>
            <person name="Mondo S."/>
            <person name="Pangilinan J."/>
            <person name="Lipzen A."/>
            <person name="He G."/>
            <person name="Amirebrahimi M."/>
            <person name="Grigoriev I.V."/>
            <person name="Miller A.N."/>
        </authorList>
    </citation>
    <scope>NUCLEOTIDE SEQUENCE [LARGE SCALE GENOMIC DNA]</scope>
    <source>
        <strain evidence="1 2">B22-T-1</strain>
    </source>
</reference>
<dbReference type="Proteomes" id="UP000241462">
    <property type="component" value="Unassembled WGS sequence"/>
</dbReference>
<name>A0A2T2ZSL7_9PEZI</name>
<protein>
    <submittedName>
        <fullName evidence="1">Uncharacterized protein</fullName>
    </submittedName>
</protein>
<dbReference type="EMBL" id="KZ678781">
    <property type="protein sequence ID" value="PSR75251.1"/>
    <property type="molecule type" value="Genomic_DNA"/>
</dbReference>
<gene>
    <name evidence="1" type="ORF">BD289DRAFT_199825</name>
</gene>
<accession>A0A2T2ZSL7</accession>
<dbReference type="AlphaFoldDB" id="A0A2T2ZSL7"/>
<evidence type="ECO:0000313" key="2">
    <source>
        <dbReference type="Proteomes" id="UP000241462"/>
    </source>
</evidence>
<organism evidence="1 2">
    <name type="scientific">Coniella lustricola</name>
    <dbReference type="NCBI Taxonomy" id="2025994"/>
    <lineage>
        <taxon>Eukaryota</taxon>
        <taxon>Fungi</taxon>
        <taxon>Dikarya</taxon>
        <taxon>Ascomycota</taxon>
        <taxon>Pezizomycotina</taxon>
        <taxon>Sordariomycetes</taxon>
        <taxon>Sordariomycetidae</taxon>
        <taxon>Diaporthales</taxon>
        <taxon>Schizoparmaceae</taxon>
        <taxon>Coniella</taxon>
    </lineage>
</organism>
<proteinExistence type="predicted"/>